<dbReference type="CDD" id="cd00118">
    <property type="entry name" value="LysM"/>
    <property type="match status" value="1"/>
</dbReference>
<dbReference type="InterPro" id="IPR018392">
    <property type="entry name" value="LysM"/>
</dbReference>
<keyword evidence="3" id="KW-1185">Reference proteome</keyword>
<evidence type="ECO:0000313" key="2">
    <source>
        <dbReference type="EMBL" id="QEE51032.1"/>
    </source>
</evidence>
<evidence type="ECO:0000259" key="1">
    <source>
        <dbReference type="PROSITE" id="PS51782"/>
    </source>
</evidence>
<reference evidence="2 3" key="1">
    <citation type="submission" date="2019-08" db="EMBL/GenBank/DDBJ databases">
        <title>Flavobacterium alkalisoli sp. nov., isolated from rhizosphere soil of Suaeda salsa.</title>
        <authorList>
            <person name="Sun J.-Q."/>
            <person name="Xu L."/>
        </authorList>
    </citation>
    <scope>NUCLEOTIDE SEQUENCE [LARGE SCALE GENOMIC DNA]</scope>
    <source>
        <strain evidence="2 3">XS-5</strain>
    </source>
</reference>
<proteinExistence type="predicted"/>
<dbReference type="PROSITE" id="PS51782">
    <property type="entry name" value="LYSM"/>
    <property type="match status" value="1"/>
</dbReference>
<dbReference type="KEGG" id="fak:FUA48_16045"/>
<evidence type="ECO:0000313" key="3">
    <source>
        <dbReference type="Proteomes" id="UP000321222"/>
    </source>
</evidence>
<gene>
    <name evidence="2" type="ORF">FUA48_16045</name>
</gene>
<dbReference type="RefSeq" id="WP_147584471.1">
    <property type="nucleotide sequence ID" value="NZ_CP042831.1"/>
</dbReference>
<dbReference type="OrthoDB" id="1100373at2"/>
<dbReference type="Gene3D" id="3.10.350.10">
    <property type="entry name" value="LysM domain"/>
    <property type="match status" value="1"/>
</dbReference>
<dbReference type="EMBL" id="CP042831">
    <property type="protein sequence ID" value="QEE51032.1"/>
    <property type="molecule type" value="Genomic_DNA"/>
</dbReference>
<protein>
    <recommendedName>
        <fullName evidence="1">LysM domain-containing protein</fullName>
    </recommendedName>
</protein>
<name>A0A5B9G0U0_9FLAO</name>
<dbReference type="AlphaFoldDB" id="A0A5B9G0U0"/>
<sequence length="100" mass="10798">MAQKTVTISNNQSLFDIAVQELGNAQAVFELALANNLSITSALVPGQILTIPDSKFKKPEIVNNFVKYNQLIATAATLEQIPSEPDGIDYMIIGSTFIVS</sequence>
<organism evidence="2 3">
    <name type="scientific">Flavobacterium alkalisoli</name>
    <dbReference type="NCBI Taxonomy" id="2602769"/>
    <lineage>
        <taxon>Bacteria</taxon>
        <taxon>Pseudomonadati</taxon>
        <taxon>Bacteroidota</taxon>
        <taxon>Flavobacteriia</taxon>
        <taxon>Flavobacteriales</taxon>
        <taxon>Flavobacteriaceae</taxon>
        <taxon>Flavobacterium</taxon>
    </lineage>
</organism>
<accession>A0A5B9G0U0</accession>
<feature type="domain" description="LysM" evidence="1">
    <location>
        <begin position="4"/>
        <end position="51"/>
    </location>
</feature>
<dbReference type="Proteomes" id="UP000321222">
    <property type="component" value="Chromosome"/>
</dbReference>
<dbReference type="InterPro" id="IPR036779">
    <property type="entry name" value="LysM_dom_sf"/>
</dbReference>